<dbReference type="GO" id="GO:0017004">
    <property type="term" value="P:cytochrome complex assembly"/>
    <property type="evidence" value="ECO:0007669"/>
    <property type="project" value="UniProtKB-KW"/>
</dbReference>
<dbReference type="EMBL" id="CP019082">
    <property type="protein sequence ID" value="APW63439.1"/>
    <property type="molecule type" value="Genomic_DNA"/>
</dbReference>
<dbReference type="InterPro" id="IPR013766">
    <property type="entry name" value="Thioredoxin_domain"/>
</dbReference>
<dbReference type="AlphaFoldDB" id="A0A1U7CX23"/>
<dbReference type="InterPro" id="IPR000866">
    <property type="entry name" value="AhpC/TSA"/>
</dbReference>
<dbReference type="GO" id="GO:0016209">
    <property type="term" value="F:antioxidant activity"/>
    <property type="evidence" value="ECO:0007669"/>
    <property type="project" value="InterPro"/>
</dbReference>
<dbReference type="Proteomes" id="UP000186309">
    <property type="component" value="Chromosome"/>
</dbReference>
<dbReference type="InterPro" id="IPR050553">
    <property type="entry name" value="Thioredoxin_ResA/DsbE_sf"/>
</dbReference>
<protein>
    <submittedName>
        <fullName evidence="7">Thiol-disulfide oxidoreductase ResA</fullName>
    </submittedName>
</protein>
<evidence type="ECO:0000256" key="2">
    <source>
        <dbReference type="ARBA" id="ARBA00022748"/>
    </source>
</evidence>
<dbReference type="Pfam" id="PF00578">
    <property type="entry name" value="AhpC-TSA"/>
    <property type="match status" value="1"/>
</dbReference>
<dbReference type="KEGG" id="pbor:BSF38_05006"/>
<dbReference type="PANTHER" id="PTHR42852">
    <property type="entry name" value="THIOL:DISULFIDE INTERCHANGE PROTEIN DSBE"/>
    <property type="match status" value="1"/>
</dbReference>
<keyword evidence="4" id="KW-0676">Redox-active center</keyword>
<evidence type="ECO:0000259" key="6">
    <source>
        <dbReference type="PROSITE" id="PS51352"/>
    </source>
</evidence>
<dbReference type="PANTHER" id="PTHR42852:SF6">
    <property type="entry name" value="THIOL:DISULFIDE INTERCHANGE PROTEIN DSBE"/>
    <property type="match status" value="1"/>
</dbReference>
<dbReference type="GO" id="GO:0030313">
    <property type="term" value="C:cell envelope"/>
    <property type="evidence" value="ECO:0007669"/>
    <property type="project" value="UniProtKB-SubCell"/>
</dbReference>
<evidence type="ECO:0000256" key="1">
    <source>
        <dbReference type="ARBA" id="ARBA00004196"/>
    </source>
</evidence>
<dbReference type="Gene3D" id="3.40.30.10">
    <property type="entry name" value="Glutaredoxin"/>
    <property type="match status" value="1"/>
</dbReference>
<dbReference type="PROSITE" id="PS51352">
    <property type="entry name" value="THIOREDOXIN_2"/>
    <property type="match status" value="1"/>
</dbReference>
<dbReference type="SUPFAM" id="SSF52833">
    <property type="entry name" value="Thioredoxin-like"/>
    <property type="match status" value="1"/>
</dbReference>
<dbReference type="STRING" id="1387353.BSF38_05006"/>
<evidence type="ECO:0000313" key="7">
    <source>
        <dbReference type="EMBL" id="APW63439.1"/>
    </source>
</evidence>
<sequence length="421" mass="46466">MKRLLSVLAVVATSAVAQAGTIDGVWEAKSSIGEVDVPFKVEFSGEGENFKGTLFDGDVPVHSTSGKLEGDTFVLKFDHFLGKLKGTIKDGRIEGAYSNAGREGGYVHEFSAVRPSNKPVVAAKDVPSIDGQWEIPHESAKGEKAWRLIIHQKGDEAAATILRIDGDTGGLKGRYQDGKFILSLFAGSKVLRLDLVPTKDGTLDLTLHSTYAKFLTKSGETDKTYLKYVAYRPADARAKGLPEPTDPLKHTTVRNASERFKFQFPDVDGKVYSSEDAKFKGKVVVAVVTGTWCPNCHDEAQYLVELHKKYRDQGLEVVALDFEENEQQEQNYKRVRAFVKHYGVEYPYLIAGAPLEMWTKVPQAVNLNTWPATFFIGRDGLVKQIHAGFASPASAELNTELKKEFTETIEKLLSENSTASR</sequence>
<organism evidence="7 8">
    <name type="scientific">Paludisphaera borealis</name>
    <dbReference type="NCBI Taxonomy" id="1387353"/>
    <lineage>
        <taxon>Bacteria</taxon>
        <taxon>Pseudomonadati</taxon>
        <taxon>Planctomycetota</taxon>
        <taxon>Planctomycetia</taxon>
        <taxon>Isosphaerales</taxon>
        <taxon>Isosphaeraceae</taxon>
        <taxon>Paludisphaera</taxon>
    </lineage>
</organism>
<keyword evidence="5" id="KW-0732">Signal</keyword>
<dbReference type="RefSeq" id="WP_076349777.1">
    <property type="nucleotide sequence ID" value="NZ_CP019082.1"/>
</dbReference>
<dbReference type="CDD" id="cd02966">
    <property type="entry name" value="TlpA_like_family"/>
    <property type="match status" value="1"/>
</dbReference>
<evidence type="ECO:0000256" key="4">
    <source>
        <dbReference type="ARBA" id="ARBA00023284"/>
    </source>
</evidence>
<dbReference type="InterPro" id="IPR036249">
    <property type="entry name" value="Thioredoxin-like_sf"/>
</dbReference>
<accession>A0A1U7CX23</accession>
<reference evidence="8" key="1">
    <citation type="submission" date="2016-12" db="EMBL/GenBank/DDBJ databases">
        <title>Comparative genomics of four Isosphaeraceae planctomycetes: a common pool of plasmids and glycoside hydrolase genes.</title>
        <authorList>
            <person name="Ivanova A."/>
        </authorList>
    </citation>
    <scope>NUCLEOTIDE SEQUENCE [LARGE SCALE GENOMIC DNA]</scope>
    <source>
        <strain evidence="8">PX4</strain>
    </source>
</reference>
<keyword evidence="8" id="KW-1185">Reference proteome</keyword>
<feature type="signal peptide" evidence="5">
    <location>
        <begin position="1"/>
        <end position="19"/>
    </location>
</feature>
<dbReference type="OrthoDB" id="9798454at2"/>
<dbReference type="GO" id="GO:0016491">
    <property type="term" value="F:oxidoreductase activity"/>
    <property type="evidence" value="ECO:0007669"/>
    <property type="project" value="InterPro"/>
</dbReference>
<keyword evidence="2" id="KW-0201">Cytochrome c-type biogenesis</keyword>
<feature type="chain" id="PRO_5012414256" evidence="5">
    <location>
        <begin position="20"/>
        <end position="421"/>
    </location>
</feature>
<comment type="subcellular location">
    <subcellularLocation>
        <location evidence="1">Cell envelope</location>
    </subcellularLocation>
</comment>
<evidence type="ECO:0000256" key="5">
    <source>
        <dbReference type="SAM" id="SignalP"/>
    </source>
</evidence>
<name>A0A1U7CX23_9BACT</name>
<keyword evidence="3" id="KW-1015">Disulfide bond</keyword>
<evidence type="ECO:0000256" key="3">
    <source>
        <dbReference type="ARBA" id="ARBA00023157"/>
    </source>
</evidence>
<evidence type="ECO:0000313" key="8">
    <source>
        <dbReference type="Proteomes" id="UP000186309"/>
    </source>
</evidence>
<gene>
    <name evidence="7" type="primary">resA_20</name>
    <name evidence="7" type="ORF">BSF38_05006</name>
</gene>
<feature type="domain" description="Thioredoxin" evidence="6">
    <location>
        <begin position="253"/>
        <end position="414"/>
    </location>
</feature>
<proteinExistence type="predicted"/>